<dbReference type="Proteomes" id="UP000287651">
    <property type="component" value="Unassembled WGS sequence"/>
</dbReference>
<dbReference type="EMBL" id="AMZH03000981">
    <property type="protein sequence ID" value="RRT81145.1"/>
    <property type="molecule type" value="Genomic_DNA"/>
</dbReference>
<dbReference type="AlphaFoldDB" id="A0A427AY74"/>
<gene>
    <name evidence="1" type="ORF">B296_00001471</name>
</gene>
<protein>
    <submittedName>
        <fullName evidence="1">Uncharacterized protein</fullName>
    </submittedName>
</protein>
<evidence type="ECO:0000313" key="1">
    <source>
        <dbReference type="EMBL" id="RRT81145.1"/>
    </source>
</evidence>
<proteinExistence type="predicted"/>
<evidence type="ECO:0000313" key="2">
    <source>
        <dbReference type="Proteomes" id="UP000287651"/>
    </source>
</evidence>
<sequence>MVFFQVFNKRFCYQTSKCSAAITENASATQSLSNKVERYKTSSASSCKFSPISSHLKSEEKQEDIQDEVSVLDLLNDDNKKIDCRGRVVPESYVAFSVGGTRVLFTLRNLTGKLV</sequence>
<reference evidence="1 2" key="1">
    <citation type="journal article" date="2014" name="Agronomy (Basel)">
        <title>A Draft Genome Sequence for Ensete ventricosum, the Drought-Tolerant Tree Against Hunger.</title>
        <authorList>
            <person name="Harrison J."/>
            <person name="Moore K.A."/>
            <person name="Paszkiewicz K."/>
            <person name="Jones T."/>
            <person name="Grant M."/>
            <person name="Ambacheew D."/>
            <person name="Muzemil S."/>
            <person name="Studholme D.J."/>
        </authorList>
    </citation>
    <scope>NUCLEOTIDE SEQUENCE [LARGE SCALE GENOMIC DNA]</scope>
</reference>
<name>A0A427AY74_ENSVE</name>
<accession>A0A427AY74</accession>
<organism evidence="1 2">
    <name type="scientific">Ensete ventricosum</name>
    <name type="common">Abyssinian banana</name>
    <name type="synonym">Musa ensete</name>
    <dbReference type="NCBI Taxonomy" id="4639"/>
    <lineage>
        <taxon>Eukaryota</taxon>
        <taxon>Viridiplantae</taxon>
        <taxon>Streptophyta</taxon>
        <taxon>Embryophyta</taxon>
        <taxon>Tracheophyta</taxon>
        <taxon>Spermatophyta</taxon>
        <taxon>Magnoliopsida</taxon>
        <taxon>Liliopsida</taxon>
        <taxon>Zingiberales</taxon>
        <taxon>Musaceae</taxon>
        <taxon>Ensete</taxon>
    </lineage>
</organism>
<comment type="caution">
    <text evidence="1">The sequence shown here is derived from an EMBL/GenBank/DDBJ whole genome shotgun (WGS) entry which is preliminary data.</text>
</comment>